<reference evidence="1 2" key="1">
    <citation type="submission" date="2016-10" db="EMBL/GenBank/DDBJ databases">
        <authorList>
            <person name="de Groot N.N."/>
        </authorList>
    </citation>
    <scope>NUCLEOTIDE SEQUENCE [LARGE SCALE GENOMIC DNA]</scope>
    <source>
        <strain evidence="1 2">ICMP 14252</strain>
    </source>
</reference>
<dbReference type="RefSeq" id="WP_069788644.1">
    <property type="nucleotide sequence ID" value="NZ_FNOX01000003.1"/>
</dbReference>
<evidence type="ECO:0000313" key="1">
    <source>
        <dbReference type="EMBL" id="SDY27966.1"/>
    </source>
</evidence>
<protein>
    <submittedName>
        <fullName evidence="1">Mu-like prophage protein gpG</fullName>
    </submittedName>
</protein>
<dbReference type="EMBL" id="FNOX01000003">
    <property type="protein sequence ID" value="SDY27966.1"/>
    <property type="molecule type" value="Genomic_DNA"/>
</dbReference>
<gene>
    <name evidence="1" type="ORF">SAMN05216247_103283</name>
</gene>
<dbReference type="Pfam" id="PF05069">
    <property type="entry name" value="Phage_tail_S"/>
    <property type="match status" value="1"/>
</dbReference>
<sequence length="153" mass="17262">MITSASQPITLEVDTSALQELVSKVRQLGPANPHVKKGLNQIGVRWIARVKTCFQRSVDPYGQPWAPIHHRQGQPLLDTGRLRNSIKHNVRGTNLELASNLIYADNHQYGITVKQRRYLPDKQGLPKAWLAEYQNILLQNLENALSTTPPVIK</sequence>
<name>A0A1H3IJK2_9PSED</name>
<dbReference type="InterPro" id="IPR006522">
    <property type="entry name" value="Phage_virion_morphogenesis"/>
</dbReference>
<evidence type="ECO:0000313" key="2">
    <source>
        <dbReference type="Proteomes" id="UP000182902"/>
    </source>
</evidence>
<dbReference type="AlphaFoldDB" id="A0A1H3IJK2"/>
<dbReference type="Proteomes" id="UP000182902">
    <property type="component" value="Unassembled WGS sequence"/>
</dbReference>
<organism evidence="1 2">
    <name type="scientific">Pseudomonas salomonii</name>
    <dbReference type="NCBI Taxonomy" id="191391"/>
    <lineage>
        <taxon>Bacteria</taxon>
        <taxon>Pseudomonadati</taxon>
        <taxon>Pseudomonadota</taxon>
        <taxon>Gammaproteobacteria</taxon>
        <taxon>Pseudomonadales</taxon>
        <taxon>Pseudomonadaceae</taxon>
        <taxon>Pseudomonas</taxon>
    </lineage>
</organism>
<accession>A0A1H3IJK2</accession>
<proteinExistence type="predicted"/>